<dbReference type="Proteomes" id="UP001330812">
    <property type="component" value="Chromosome"/>
</dbReference>
<dbReference type="EMBL" id="CP142149">
    <property type="protein sequence ID" value="WSE26804.1"/>
    <property type="molecule type" value="Genomic_DNA"/>
</dbReference>
<dbReference type="InterPro" id="IPR036390">
    <property type="entry name" value="WH_DNA-bd_sf"/>
</dbReference>
<dbReference type="SUPFAM" id="SSF48008">
    <property type="entry name" value="GntR ligand-binding domain-like"/>
    <property type="match status" value="1"/>
</dbReference>
<organism evidence="5 6">
    <name type="scientific">Amycolatopsis rhabdoformis</name>
    <dbReference type="NCBI Taxonomy" id="1448059"/>
    <lineage>
        <taxon>Bacteria</taxon>
        <taxon>Bacillati</taxon>
        <taxon>Actinomycetota</taxon>
        <taxon>Actinomycetes</taxon>
        <taxon>Pseudonocardiales</taxon>
        <taxon>Pseudonocardiaceae</taxon>
        <taxon>Amycolatopsis</taxon>
    </lineage>
</organism>
<dbReference type="PROSITE" id="PS50949">
    <property type="entry name" value="HTH_GNTR"/>
    <property type="match status" value="1"/>
</dbReference>
<accession>A0ABZ1HXB0</accession>
<dbReference type="SMART" id="SM00895">
    <property type="entry name" value="FCD"/>
    <property type="match status" value="1"/>
</dbReference>
<dbReference type="SUPFAM" id="SSF46785">
    <property type="entry name" value="Winged helix' DNA-binding domain"/>
    <property type="match status" value="1"/>
</dbReference>
<keyword evidence="1" id="KW-0805">Transcription regulation</keyword>
<gene>
    <name evidence="5" type="ORF">VSH64_28435</name>
</gene>
<dbReference type="InterPro" id="IPR000524">
    <property type="entry name" value="Tscrpt_reg_HTH_GntR"/>
</dbReference>
<evidence type="ECO:0000313" key="5">
    <source>
        <dbReference type="EMBL" id="WSE26804.1"/>
    </source>
</evidence>
<dbReference type="SMART" id="SM00345">
    <property type="entry name" value="HTH_GNTR"/>
    <property type="match status" value="1"/>
</dbReference>
<dbReference type="Pfam" id="PF00392">
    <property type="entry name" value="GntR"/>
    <property type="match status" value="1"/>
</dbReference>
<evidence type="ECO:0000256" key="1">
    <source>
        <dbReference type="ARBA" id="ARBA00023015"/>
    </source>
</evidence>
<dbReference type="PANTHER" id="PTHR43537">
    <property type="entry name" value="TRANSCRIPTIONAL REGULATOR, GNTR FAMILY"/>
    <property type="match status" value="1"/>
</dbReference>
<name>A0ABZ1HXB0_9PSEU</name>
<dbReference type="Pfam" id="PF07729">
    <property type="entry name" value="FCD"/>
    <property type="match status" value="1"/>
</dbReference>
<evidence type="ECO:0000259" key="4">
    <source>
        <dbReference type="PROSITE" id="PS50949"/>
    </source>
</evidence>
<keyword evidence="6" id="KW-1185">Reference proteome</keyword>
<keyword evidence="3" id="KW-0804">Transcription</keyword>
<dbReference type="InterPro" id="IPR008920">
    <property type="entry name" value="TF_FadR/GntR_C"/>
</dbReference>
<evidence type="ECO:0000256" key="3">
    <source>
        <dbReference type="ARBA" id="ARBA00023163"/>
    </source>
</evidence>
<dbReference type="InterPro" id="IPR036388">
    <property type="entry name" value="WH-like_DNA-bd_sf"/>
</dbReference>
<protein>
    <submittedName>
        <fullName evidence="5">GntR family transcriptional regulator</fullName>
    </submittedName>
</protein>
<feature type="domain" description="HTH gntR-type" evidence="4">
    <location>
        <begin position="12"/>
        <end position="79"/>
    </location>
</feature>
<dbReference type="PRINTS" id="PR00035">
    <property type="entry name" value="HTHGNTR"/>
</dbReference>
<reference evidence="5 6" key="1">
    <citation type="journal article" date="2015" name="Int. J. Syst. Evol. Microbiol.">
        <title>Amycolatopsis rhabdoformis sp. nov., an actinomycete isolated from a tropical forest soil.</title>
        <authorList>
            <person name="Souza W.R."/>
            <person name="Silva R.E."/>
            <person name="Goodfellow M."/>
            <person name="Busarakam K."/>
            <person name="Figueiro F.S."/>
            <person name="Ferreira D."/>
            <person name="Rodrigues-Filho E."/>
            <person name="Moraes L.A.B."/>
            <person name="Zucchi T.D."/>
        </authorList>
    </citation>
    <scope>NUCLEOTIDE SEQUENCE [LARGE SCALE GENOMIC DNA]</scope>
    <source>
        <strain evidence="5 6">NCIMB 14900</strain>
    </source>
</reference>
<proteinExistence type="predicted"/>
<dbReference type="Gene3D" id="1.20.120.530">
    <property type="entry name" value="GntR ligand-binding domain-like"/>
    <property type="match status" value="1"/>
</dbReference>
<keyword evidence="2" id="KW-0238">DNA-binding</keyword>
<evidence type="ECO:0000313" key="6">
    <source>
        <dbReference type="Proteomes" id="UP001330812"/>
    </source>
</evidence>
<dbReference type="PANTHER" id="PTHR43537:SF45">
    <property type="entry name" value="GNTR FAMILY REGULATORY PROTEIN"/>
    <property type="match status" value="1"/>
</dbReference>
<evidence type="ECO:0000256" key="2">
    <source>
        <dbReference type="ARBA" id="ARBA00023125"/>
    </source>
</evidence>
<dbReference type="InterPro" id="IPR011711">
    <property type="entry name" value="GntR_C"/>
</dbReference>
<sequence>MSINITSKPIRTTLRESTVDLLRTAIFGGDIPAGTHLAEVSLSTSLGVSRATLREALRQLQQEGLAVQDSRGRVSVREVSIQEVEDLFEVRLGLETIAARRLCALPDRASVVDELTGRLDRLRRPESLAADLDADLEFHGTMCRLSGNQLLLQSWEGISSLARITMLAAGPDSARANMAYDRHAPIVDFIARGDAAACSDFLADHMASARDRLIESISGSAEVGP</sequence>
<dbReference type="RefSeq" id="WP_326565786.1">
    <property type="nucleotide sequence ID" value="NZ_CP142149.1"/>
</dbReference>
<dbReference type="Gene3D" id="1.10.10.10">
    <property type="entry name" value="Winged helix-like DNA-binding domain superfamily/Winged helix DNA-binding domain"/>
    <property type="match status" value="1"/>
</dbReference>